<sequence>MRMENSLEVARCAGRSGASRRSSRIEHRMVSDNCAPRRFKWRVAHLHVFFTRVAQGKWRGAQTQNLYKRNPFSDSGLVLLKAEL</sequence>
<feature type="region of interest" description="Disordered" evidence="1">
    <location>
        <begin position="1"/>
        <end position="26"/>
    </location>
</feature>
<evidence type="ECO:0000313" key="3">
    <source>
        <dbReference type="Proteomes" id="UP000265520"/>
    </source>
</evidence>
<name>A0A392S7W9_9FABA</name>
<proteinExistence type="predicted"/>
<accession>A0A392S7W9</accession>
<protein>
    <submittedName>
        <fullName evidence="2">Uncharacterized protein</fullName>
    </submittedName>
</protein>
<evidence type="ECO:0000256" key="1">
    <source>
        <dbReference type="SAM" id="MobiDB-lite"/>
    </source>
</evidence>
<organism evidence="2 3">
    <name type="scientific">Trifolium medium</name>
    <dbReference type="NCBI Taxonomy" id="97028"/>
    <lineage>
        <taxon>Eukaryota</taxon>
        <taxon>Viridiplantae</taxon>
        <taxon>Streptophyta</taxon>
        <taxon>Embryophyta</taxon>
        <taxon>Tracheophyta</taxon>
        <taxon>Spermatophyta</taxon>
        <taxon>Magnoliopsida</taxon>
        <taxon>eudicotyledons</taxon>
        <taxon>Gunneridae</taxon>
        <taxon>Pentapetalae</taxon>
        <taxon>rosids</taxon>
        <taxon>fabids</taxon>
        <taxon>Fabales</taxon>
        <taxon>Fabaceae</taxon>
        <taxon>Papilionoideae</taxon>
        <taxon>50 kb inversion clade</taxon>
        <taxon>NPAAA clade</taxon>
        <taxon>Hologalegina</taxon>
        <taxon>IRL clade</taxon>
        <taxon>Trifolieae</taxon>
        <taxon>Trifolium</taxon>
    </lineage>
</organism>
<dbReference type="Proteomes" id="UP000265520">
    <property type="component" value="Unassembled WGS sequence"/>
</dbReference>
<reference evidence="2 3" key="1">
    <citation type="journal article" date="2018" name="Front. Plant Sci.">
        <title>Red Clover (Trifolium pratense) and Zigzag Clover (T. medium) - A Picture of Genomic Similarities and Differences.</title>
        <authorList>
            <person name="Dluhosova J."/>
            <person name="Istvanek J."/>
            <person name="Nedelnik J."/>
            <person name="Repkova J."/>
        </authorList>
    </citation>
    <scope>NUCLEOTIDE SEQUENCE [LARGE SCALE GENOMIC DNA]</scope>
    <source>
        <strain evidence="3">cv. 10/8</strain>
        <tissue evidence="2">Leaf</tissue>
    </source>
</reference>
<comment type="caution">
    <text evidence="2">The sequence shown here is derived from an EMBL/GenBank/DDBJ whole genome shotgun (WGS) entry which is preliminary data.</text>
</comment>
<dbReference type="EMBL" id="LXQA010337269">
    <property type="protein sequence ID" value="MCI44928.1"/>
    <property type="molecule type" value="Genomic_DNA"/>
</dbReference>
<keyword evidence="3" id="KW-1185">Reference proteome</keyword>
<dbReference type="AlphaFoldDB" id="A0A392S7W9"/>
<evidence type="ECO:0000313" key="2">
    <source>
        <dbReference type="EMBL" id="MCI44928.1"/>
    </source>
</evidence>